<comment type="caution">
    <text evidence="3">The sequence shown here is derived from an EMBL/GenBank/DDBJ whole genome shotgun (WGS) entry which is preliminary data.</text>
</comment>
<evidence type="ECO:0000313" key="4">
    <source>
        <dbReference type="Proteomes" id="UP001153069"/>
    </source>
</evidence>
<keyword evidence="4" id="KW-1185">Reference proteome</keyword>
<organism evidence="3 4">
    <name type="scientific">Seminavis robusta</name>
    <dbReference type="NCBI Taxonomy" id="568900"/>
    <lineage>
        <taxon>Eukaryota</taxon>
        <taxon>Sar</taxon>
        <taxon>Stramenopiles</taxon>
        <taxon>Ochrophyta</taxon>
        <taxon>Bacillariophyta</taxon>
        <taxon>Bacillariophyceae</taxon>
        <taxon>Bacillariophycidae</taxon>
        <taxon>Naviculales</taxon>
        <taxon>Naviculaceae</taxon>
        <taxon>Seminavis</taxon>
    </lineage>
</organism>
<dbReference type="EMBL" id="CAICTM010000556">
    <property type="protein sequence ID" value="CAB9512844.1"/>
    <property type="molecule type" value="Genomic_DNA"/>
</dbReference>
<feature type="region of interest" description="Disordered" evidence="1">
    <location>
        <begin position="1"/>
        <end position="40"/>
    </location>
</feature>
<dbReference type="AlphaFoldDB" id="A0A9N8E2Q2"/>
<protein>
    <submittedName>
        <fullName evidence="3">Uncharacterized protein</fullName>
    </submittedName>
</protein>
<accession>A0A9N8E2Q2</accession>
<keyword evidence="2" id="KW-1133">Transmembrane helix</keyword>
<reference evidence="3" key="1">
    <citation type="submission" date="2020-06" db="EMBL/GenBank/DDBJ databases">
        <authorList>
            <consortium name="Plant Systems Biology data submission"/>
        </authorList>
    </citation>
    <scope>NUCLEOTIDE SEQUENCE</scope>
    <source>
        <strain evidence="3">D6</strain>
    </source>
</reference>
<name>A0A9N8E2Q2_9STRA</name>
<gene>
    <name evidence="3" type="ORF">SEMRO_557_G166190.1</name>
</gene>
<keyword evidence="2" id="KW-0812">Transmembrane</keyword>
<feature type="transmembrane region" description="Helical" evidence="2">
    <location>
        <begin position="46"/>
        <end position="67"/>
    </location>
</feature>
<sequence length="160" mass="17181">MDHTTSNVSVCAGANDDEEQGGPRQNNTEPAAKGELPPPPLHRQPWSWLILVGTLLLIVGNCSRWLLCHGCPDFGGDDEPIAALSNAENNFAISEDQPIIQEQNGGTQEVIANPDGNVEPAIFPSLEGTQVLASGTNKDDNVQQLSLLLKEHKCLHKSVI</sequence>
<keyword evidence="2" id="KW-0472">Membrane</keyword>
<evidence type="ECO:0000313" key="3">
    <source>
        <dbReference type="EMBL" id="CAB9512844.1"/>
    </source>
</evidence>
<evidence type="ECO:0000256" key="2">
    <source>
        <dbReference type="SAM" id="Phobius"/>
    </source>
</evidence>
<evidence type="ECO:0000256" key="1">
    <source>
        <dbReference type="SAM" id="MobiDB-lite"/>
    </source>
</evidence>
<dbReference type="Proteomes" id="UP001153069">
    <property type="component" value="Unassembled WGS sequence"/>
</dbReference>
<proteinExistence type="predicted"/>